<dbReference type="GO" id="GO:0003677">
    <property type="term" value="F:DNA binding"/>
    <property type="evidence" value="ECO:0007669"/>
    <property type="project" value="UniProtKB-KW"/>
</dbReference>
<comment type="caution">
    <text evidence="19">The sequence shown here is derived from an EMBL/GenBank/DDBJ whole genome shotgun (WGS) entry which is preliminary data.</text>
</comment>
<comment type="subcellular location">
    <subcellularLocation>
        <location evidence="2">Nucleus</location>
    </subcellularLocation>
</comment>
<keyword evidence="6" id="KW-0479">Metal-binding</keyword>
<keyword evidence="20" id="KW-1185">Reference proteome</keyword>
<dbReference type="PANTHER" id="PTHR47222">
    <property type="entry name" value="ZINC FINGER PROTEIN 532-RELATED"/>
    <property type="match status" value="1"/>
</dbReference>
<evidence type="ECO:0000256" key="2">
    <source>
        <dbReference type="ARBA" id="ARBA00004123"/>
    </source>
</evidence>
<feature type="compositionally biased region" description="Acidic residues" evidence="17">
    <location>
        <begin position="122"/>
        <end position="135"/>
    </location>
</feature>
<keyword evidence="15" id="KW-0539">Nucleus</keyword>
<keyword evidence="5" id="KW-0597">Phosphoprotein</keyword>
<dbReference type="PROSITE" id="PS00028">
    <property type="entry name" value="ZINC_FINGER_C2H2_1"/>
    <property type="match status" value="1"/>
</dbReference>
<dbReference type="Pfam" id="PF16622">
    <property type="entry name" value="zf-C2H2_11"/>
    <property type="match status" value="1"/>
</dbReference>
<gene>
    <name evidence="19" type="primary">Znf592_1</name>
    <name evidence="19" type="ORF">ALELAT_R15466</name>
</gene>
<dbReference type="OrthoDB" id="8856548at2759"/>
<dbReference type="GO" id="GO:0005634">
    <property type="term" value="C:nucleus"/>
    <property type="evidence" value="ECO:0007669"/>
    <property type="project" value="UniProtKB-SubCell"/>
</dbReference>
<dbReference type="FunFam" id="3.30.160.60:FF:001446">
    <property type="entry name" value="Zinc finger protein 532"/>
    <property type="match status" value="1"/>
</dbReference>
<dbReference type="InterPro" id="IPR045914">
    <property type="entry name" value="Zn532-like"/>
</dbReference>
<keyword evidence="11" id="KW-0007">Acetylation</keyword>
<protein>
    <submittedName>
        <fullName evidence="19">ZN592 protein</fullName>
    </submittedName>
</protein>
<accession>A0A7L0WY89</accession>
<comment type="function">
    <text evidence="1">May be involved in transcriptional regulation.</text>
</comment>
<evidence type="ECO:0000256" key="4">
    <source>
        <dbReference type="ARBA" id="ARBA00022499"/>
    </source>
</evidence>
<keyword evidence="14" id="KW-0804">Transcription</keyword>
<keyword evidence="13" id="KW-0238">DNA-binding</keyword>
<evidence type="ECO:0000256" key="6">
    <source>
        <dbReference type="ARBA" id="ARBA00022723"/>
    </source>
</evidence>
<dbReference type="InterPro" id="IPR013087">
    <property type="entry name" value="Znf_C2H2_type"/>
</dbReference>
<evidence type="ECO:0000313" key="20">
    <source>
        <dbReference type="Proteomes" id="UP000562322"/>
    </source>
</evidence>
<keyword evidence="8 16" id="KW-0863">Zinc-finger</keyword>
<dbReference type="Proteomes" id="UP000562322">
    <property type="component" value="Unassembled WGS sequence"/>
</dbReference>
<evidence type="ECO:0000256" key="1">
    <source>
        <dbReference type="ARBA" id="ARBA00003767"/>
    </source>
</evidence>
<evidence type="ECO:0000256" key="3">
    <source>
        <dbReference type="ARBA" id="ARBA00006991"/>
    </source>
</evidence>
<feature type="compositionally biased region" description="Basic and acidic residues" evidence="17">
    <location>
        <begin position="25"/>
        <end position="35"/>
    </location>
</feature>
<keyword evidence="4" id="KW-1017">Isopeptide bond</keyword>
<evidence type="ECO:0000256" key="9">
    <source>
        <dbReference type="ARBA" id="ARBA00022833"/>
    </source>
</evidence>
<evidence type="ECO:0000256" key="14">
    <source>
        <dbReference type="ARBA" id="ARBA00023163"/>
    </source>
</evidence>
<evidence type="ECO:0000256" key="11">
    <source>
        <dbReference type="ARBA" id="ARBA00022990"/>
    </source>
</evidence>
<dbReference type="SMART" id="SM00355">
    <property type="entry name" value="ZnF_C2H2"/>
    <property type="match status" value="2"/>
</dbReference>
<comment type="similarity">
    <text evidence="3">Belongs to the krueppel C2H2-type zinc-finger protein family.</text>
</comment>
<evidence type="ECO:0000256" key="16">
    <source>
        <dbReference type="PROSITE-ProRule" id="PRU00042"/>
    </source>
</evidence>
<keyword evidence="12" id="KW-0805">Transcription regulation</keyword>
<evidence type="ECO:0000256" key="15">
    <source>
        <dbReference type="ARBA" id="ARBA00023242"/>
    </source>
</evidence>
<keyword evidence="10" id="KW-0832">Ubl conjugation</keyword>
<dbReference type="InterPro" id="IPR041697">
    <property type="entry name" value="Znf-C2H2_11"/>
</dbReference>
<keyword evidence="7" id="KW-0677">Repeat</keyword>
<feature type="region of interest" description="Disordered" evidence="17">
    <location>
        <begin position="122"/>
        <end position="152"/>
    </location>
</feature>
<feature type="domain" description="C2H2-type" evidence="18">
    <location>
        <begin position="94"/>
        <end position="122"/>
    </location>
</feature>
<dbReference type="GO" id="GO:0008270">
    <property type="term" value="F:zinc ion binding"/>
    <property type="evidence" value="ECO:0007669"/>
    <property type="project" value="UniProtKB-KW"/>
</dbReference>
<dbReference type="EMBL" id="VXAV01012079">
    <property type="protein sequence ID" value="NXL95917.1"/>
    <property type="molecule type" value="Genomic_DNA"/>
</dbReference>
<reference evidence="19 20" key="1">
    <citation type="submission" date="2019-09" db="EMBL/GenBank/DDBJ databases">
        <title>Bird 10,000 Genomes (B10K) Project - Family phase.</title>
        <authorList>
            <person name="Zhang G."/>
        </authorList>
    </citation>
    <scope>NUCLEOTIDE SEQUENCE [LARGE SCALE GENOMIC DNA]</scope>
    <source>
        <strain evidence="19">B10K-DU-001-39</strain>
        <tissue evidence="19">Muscle</tissue>
    </source>
</reference>
<feature type="non-terminal residue" evidence="19">
    <location>
        <position position="200"/>
    </location>
</feature>
<feature type="region of interest" description="Disordered" evidence="17">
    <location>
        <begin position="181"/>
        <end position="200"/>
    </location>
</feature>
<keyword evidence="9" id="KW-0862">Zinc</keyword>
<sequence length="200" mass="22393">MLENHISLMHGIKNPDLSQMAKATAPERDTAEARSPKRMARNELGQAESTAGLDAPPAKKLKAHWKCAKCGFATDSGTEFQEHIPQHKTDSSTYQCLFCGLCYTSHISLSRHLFIVHKVKDEEEEQEEEEEEEEGEKLQAEMNENGHEGYNGEVNTTAEEESLKCKECKTDSALCEHRQTCGVEVPHSTPQNNHPKSVKT</sequence>
<evidence type="ECO:0000256" key="8">
    <source>
        <dbReference type="ARBA" id="ARBA00022771"/>
    </source>
</evidence>
<evidence type="ECO:0000256" key="17">
    <source>
        <dbReference type="SAM" id="MobiDB-lite"/>
    </source>
</evidence>
<feature type="region of interest" description="Disordered" evidence="17">
    <location>
        <begin position="21"/>
        <end position="56"/>
    </location>
</feature>
<evidence type="ECO:0000313" key="19">
    <source>
        <dbReference type="EMBL" id="NXL95917.1"/>
    </source>
</evidence>
<evidence type="ECO:0000256" key="10">
    <source>
        <dbReference type="ARBA" id="ARBA00022843"/>
    </source>
</evidence>
<evidence type="ECO:0000259" key="18">
    <source>
        <dbReference type="PROSITE" id="PS50157"/>
    </source>
</evidence>
<organism evidence="19 20">
    <name type="scientific">Alectura lathami</name>
    <name type="common">Australian brush turkey</name>
    <dbReference type="NCBI Taxonomy" id="81907"/>
    <lineage>
        <taxon>Eukaryota</taxon>
        <taxon>Metazoa</taxon>
        <taxon>Chordata</taxon>
        <taxon>Craniata</taxon>
        <taxon>Vertebrata</taxon>
        <taxon>Euteleostomi</taxon>
        <taxon>Archelosauria</taxon>
        <taxon>Archosauria</taxon>
        <taxon>Dinosauria</taxon>
        <taxon>Saurischia</taxon>
        <taxon>Theropoda</taxon>
        <taxon>Coelurosauria</taxon>
        <taxon>Aves</taxon>
        <taxon>Neognathae</taxon>
        <taxon>Galloanserae</taxon>
        <taxon>Galliformes</taxon>
        <taxon>Megapodiidae</taxon>
        <taxon>Alectura</taxon>
    </lineage>
</organism>
<proteinExistence type="inferred from homology"/>
<dbReference type="Gene3D" id="3.30.160.60">
    <property type="entry name" value="Classic Zinc Finger"/>
    <property type="match status" value="1"/>
</dbReference>
<dbReference type="PROSITE" id="PS50157">
    <property type="entry name" value="ZINC_FINGER_C2H2_2"/>
    <property type="match status" value="1"/>
</dbReference>
<evidence type="ECO:0000256" key="13">
    <source>
        <dbReference type="ARBA" id="ARBA00023125"/>
    </source>
</evidence>
<dbReference type="PANTHER" id="PTHR47222:SF1">
    <property type="entry name" value="ZINC FINGER PROTEIN 592"/>
    <property type="match status" value="1"/>
</dbReference>
<dbReference type="AlphaFoldDB" id="A0A7L0WY89"/>
<feature type="compositionally biased region" description="Basic and acidic residues" evidence="17">
    <location>
        <begin position="136"/>
        <end position="147"/>
    </location>
</feature>
<evidence type="ECO:0000256" key="7">
    <source>
        <dbReference type="ARBA" id="ARBA00022737"/>
    </source>
</evidence>
<evidence type="ECO:0000256" key="12">
    <source>
        <dbReference type="ARBA" id="ARBA00023015"/>
    </source>
</evidence>
<evidence type="ECO:0000256" key="5">
    <source>
        <dbReference type="ARBA" id="ARBA00022553"/>
    </source>
</evidence>
<feature type="non-terminal residue" evidence="19">
    <location>
        <position position="1"/>
    </location>
</feature>
<name>A0A7L0WY89_ALELA</name>
<feature type="compositionally biased region" description="Polar residues" evidence="17">
    <location>
        <begin position="188"/>
        <end position="200"/>
    </location>
</feature>